<name>A0A978USJ4_ZIZJJ</name>
<accession>A0A978USJ4</accession>
<evidence type="ECO:0000256" key="1">
    <source>
        <dbReference type="SAM" id="SignalP"/>
    </source>
</evidence>
<reference evidence="2" key="1">
    <citation type="journal article" date="2021" name="Front. Plant Sci.">
        <title>Chromosome-Scale Genome Assembly for Chinese Sour Jujube and Insights Into Its Genome Evolution and Domestication Signature.</title>
        <authorList>
            <person name="Shen L.-Y."/>
            <person name="Luo H."/>
            <person name="Wang X.-L."/>
            <person name="Wang X.-M."/>
            <person name="Qiu X.-J."/>
            <person name="Liu H."/>
            <person name="Zhou S.-S."/>
            <person name="Jia K.-H."/>
            <person name="Nie S."/>
            <person name="Bao Y.-T."/>
            <person name="Zhang R.-G."/>
            <person name="Yun Q.-Z."/>
            <person name="Chai Y.-H."/>
            <person name="Lu J.-Y."/>
            <person name="Li Y."/>
            <person name="Zhao S.-W."/>
            <person name="Mao J.-F."/>
            <person name="Jia S.-G."/>
            <person name="Mao Y.-M."/>
        </authorList>
    </citation>
    <scope>NUCLEOTIDE SEQUENCE</scope>
    <source>
        <strain evidence="2">AT0</strain>
        <tissue evidence="2">Leaf</tissue>
    </source>
</reference>
<feature type="chain" id="PRO_5036949358" description="Organ-specific protein P4-like" evidence="1">
    <location>
        <begin position="24"/>
        <end position="106"/>
    </location>
</feature>
<keyword evidence="1" id="KW-0732">Signal</keyword>
<feature type="signal peptide" evidence="1">
    <location>
        <begin position="1"/>
        <end position="23"/>
    </location>
</feature>
<dbReference type="PANTHER" id="PTHR33731">
    <property type="entry name" value="PROTEIN, PUTATIVE-RELATED"/>
    <property type="match status" value="1"/>
</dbReference>
<dbReference type="InterPro" id="IPR024489">
    <property type="entry name" value="Organ_specific_prot"/>
</dbReference>
<dbReference type="Proteomes" id="UP000813462">
    <property type="component" value="Unassembled WGS sequence"/>
</dbReference>
<sequence length="106" mass="12446">MKSLLPFLCILLSLLLFTNLSFARKDIGDYWKSIMKEQPMPEAIRDLFHQEDVPSLPGSRKMDRFARDFDIRPNLIIYHAHPKPVEGKTETEDEEEFEVIKQINRG</sequence>
<evidence type="ECO:0000313" key="2">
    <source>
        <dbReference type="EMBL" id="KAH7517844.1"/>
    </source>
</evidence>
<organism evidence="2 3">
    <name type="scientific">Ziziphus jujuba var. spinosa</name>
    <dbReference type="NCBI Taxonomy" id="714518"/>
    <lineage>
        <taxon>Eukaryota</taxon>
        <taxon>Viridiplantae</taxon>
        <taxon>Streptophyta</taxon>
        <taxon>Embryophyta</taxon>
        <taxon>Tracheophyta</taxon>
        <taxon>Spermatophyta</taxon>
        <taxon>Magnoliopsida</taxon>
        <taxon>eudicotyledons</taxon>
        <taxon>Gunneridae</taxon>
        <taxon>Pentapetalae</taxon>
        <taxon>rosids</taxon>
        <taxon>fabids</taxon>
        <taxon>Rosales</taxon>
        <taxon>Rhamnaceae</taxon>
        <taxon>Paliureae</taxon>
        <taxon>Ziziphus</taxon>
    </lineage>
</organism>
<protein>
    <recommendedName>
        <fullName evidence="4">Organ-specific protein P4-like</fullName>
    </recommendedName>
</protein>
<dbReference type="OrthoDB" id="1734141at2759"/>
<dbReference type="EMBL" id="JAEACU010000009">
    <property type="protein sequence ID" value="KAH7517844.1"/>
    <property type="molecule type" value="Genomic_DNA"/>
</dbReference>
<dbReference type="AlphaFoldDB" id="A0A978USJ4"/>
<proteinExistence type="predicted"/>
<comment type="caution">
    <text evidence="2">The sequence shown here is derived from an EMBL/GenBank/DDBJ whole genome shotgun (WGS) entry which is preliminary data.</text>
</comment>
<evidence type="ECO:0000313" key="3">
    <source>
        <dbReference type="Proteomes" id="UP000813462"/>
    </source>
</evidence>
<evidence type="ECO:0008006" key="4">
    <source>
        <dbReference type="Google" id="ProtNLM"/>
    </source>
</evidence>
<dbReference type="Pfam" id="PF10950">
    <property type="entry name" value="Organ_specific"/>
    <property type="match status" value="1"/>
</dbReference>
<gene>
    <name evidence="2" type="ORF">FEM48_Zijuj09G0107300</name>
</gene>
<dbReference type="PANTHER" id="PTHR33731:SF17">
    <property type="entry name" value="ORGAN-SPECIFIC PROTEIN P4-LIKE"/>
    <property type="match status" value="1"/>
</dbReference>